<sequence length="335" mass="35586">MSSTSNTLPLRARLTRILTASPEETGPPVGLRQRMAHSGRIRRVEFLPMGLTVLFVPLLVGAREWADVLSWQTAAAAVLVVLGIQIGNMVNCLADRWEDQEYKPGQADAVRGLGVPNVVRQIVATGIVIAVVATWLVVSSGHYDLLLIGLLGGLLGVQYSLPPLHLKSRGIWQIPTLFAVLLFVPGLGILRAADRPWDWSAVIELAGYALAMAGVIVVNTAEDLPEDEKYGIRTFVVALGLSRAIAAALGSVVLGAVTVVATVTARSGMTWGFLPFALAAALAGGYLWRIRAVTRGLPRDAMVTALRPAAKAVPAVLAVLGWGTVVLALFVLADW</sequence>
<organism evidence="6 7">
    <name type="scientific">Nocardia tenerifensis</name>
    <dbReference type="NCBI Taxonomy" id="228006"/>
    <lineage>
        <taxon>Bacteria</taxon>
        <taxon>Bacillati</taxon>
        <taxon>Actinomycetota</taxon>
        <taxon>Actinomycetes</taxon>
        <taxon>Mycobacteriales</taxon>
        <taxon>Nocardiaceae</taxon>
        <taxon>Nocardia</taxon>
    </lineage>
</organism>
<keyword evidence="4 5" id="KW-0472">Membrane</keyword>
<dbReference type="OrthoDB" id="4524868at2"/>
<evidence type="ECO:0000256" key="2">
    <source>
        <dbReference type="ARBA" id="ARBA00022692"/>
    </source>
</evidence>
<comment type="caution">
    <text evidence="6">The sequence shown here is derived from an EMBL/GenBank/DDBJ whole genome shotgun (WGS) entry which is preliminary data.</text>
</comment>
<feature type="transmembrane region" description="Helical" evidence="5">
    <location>
        <begin position="74"/>
        <end position="94"/>
    </location>
</feature>
<feature type="transmembrane region" description="Helical" evidence="5">
    <location>
        <begin position="174"/>
        <end position="193"/>
    </location>
</feature>
<proteinExistence type="predicted"/>
<dbReference type="RefSeq" id="WP_040742491.1">
    <property type="nucleotide sequence ID" value="NZ_QJKF01000001.1"/>
</dbReference>
<gene>
    <name evidence="6" type="ORF">DFR70_1011139</name>
</gene>
<evidence type="ECO:0000256" key="5">
    <source>
        <dbReference type="SAM" id="Phobius"/>
    </source>
</evidence>
<evidence type="ECO:0000256" key="4">
    <source>
        <dbReference type="ARBA" id="ARBA00023136"/>
    </source>
</evidence>
<dbReference type="EMBL" id="QJKF01000001">
    <property type="protein sequence ID" value="PXX71705.1"/>
    <property type="molecule type" value="Genomic_DNA"/>
</dbReference>
<feature type="transmembrane region" description="Helical" evidence="5">
    <location>
        <begin position="199"/>
        <end position="218"/>
    </location>
</feature>
<comment type="subcellular location">
    <subcellularLocation>
        <location evidence="1">Membrane</location>
        <topology evidence="1">Multi-pass membrane protein</topology>
    </subcellularLocation>
</comment>
<feature type="transmembrane region" description="Helical" evidence="5">
    <location>
        <begin position="230"/>
        <end position="263"/>
    </location>
</feature>
<dbReference type="InterPro" id="IPR000537">
    <property type="entry name" value="UbiA_prenyltransferase"/>
</dbReference>
<accession>A0A318KFG2</accession>
<evidence type="ECO:0000256" key="1">
    <source>
        <dbReference type="ARBA" id="ARBA00004141"/>
    </source>
</evidence>
<feature type="transmembrane region" description="Helical" evidence="5">
    <location>
        <begin position="118"/>
        <end position="137"/>
    </location>
</feature>
<feature type="transmembrane region" description="Helical" evidence="5">
    <location>
        <begin position="143"/>
        <end position="162"/>
    </location>
</feature>
<evidence type="ECO:0000313" key="6">
    <source>
        <dbReference type="EMBL" id="PXX71705.1"/>
    </source>
</evidence>
<dbReference type="AlphaFoldDB" id="A0A318KFG2"/>
<dbReference type="GO" id="GO:0016020">
    <property type="term" value="C:membrane"/>
    <property type="evidence" value="ECO:0007669"/>
    <property type="project" value="UniProtKB-SubCell"/>
</dbReference>
<protein>
    <submittedName>
        <fullName evidence="6">1,4-dihydroxy-2-naphthoate octaprenyltransferase</fullName>
    </submittedName>
</protein>
<feature type="transmembrane region" description="Helical" evidence="5">
    <location>
        <begin position="44"/>
        <end position="62"/>
    </location>
</feature>
<name>A0A318KFG2_9NOCA</name>
<evidence type="ECO:0000256" key="3">
    <source>
        <dbReference type="ARBA" id="ARBA00022989"/>
    </source>
</evidence>
<keyword evidence="3 5" id="KW-1133">Transmembrane helix</keyword>
<feature type="transmembrane region" description="Helical" evidence="5">
    <location>
        <begin position="309"/>
        <end position="333"/>
    </location>
</feature>
<dbReference type="GO" id="GO:0016765">
    <property type="term" value="F:transferase activity, transferring alkyl or aryl (other than methyl) groups"/>
    <property type="evidence" value="ECO:0007669"/>
    <property type="project" value="InterPro"/>
</dbReference>
<dbReference type="Proteomes" id="UP000247569">
    <property type="component" value="Unassembled WGS sequence"/>
</dbReference>
<feature type="transmembrane region" description="Helical" evidence="5">
    <location>
        <begin position="269"/>
        <end position="288"/>
    </location>
</feature>
<keyword evidence="2 5" id="KW-0812">Transmembrane</keyword>
<keyword evidence="7" id="KW-1185">Reference proteome</keyword>
<dbReference type="Pfam" id="PF01040">
    <property type="entry name" value="UbiA"/>
    <property type="match status" value="1"/>
</dbReference>
<evidence type="ECO:0000313" key="7">
    <source>
        <dbReference type="Proteomes" id="UP000247569"/>
    </source>
</evidence>
<keyword evidence="6" id="KW-0808">Transferase</keyword>
<reference evidence="6 7" key="1">
    <citation type="submission" date="2018-05" db="EMBL/GenBank/DDBJ databases">
        <title>Genomic Encyclopedia of Type Strains, Phase IV (KMG-IV): sequencing the most valuable type-strain genomes for metagenomic binning, comparative biology and taxonomic classification.</title>
        <authorList>
            <person name="Goeker M."/>
        </authorList>
    </citation>
    <scope>NUCLEOTIDE SEQUENCE [LARGE SCALE GENOMIC DNA]</scope>
    <source>
        <strain evidence="6 7">DSM 44704</strain>
    </source>
</reference>